<proteinExistence type="predicted"/>
<sequence length="127" mass="15515">MEELGFFPNIEIIGALVRNGCHTINFSYLENILKFMQEHEIKPNEHVLEKIEKFIMEVRENIFNKEHNKDIPKKYQREDLNEEYKKFCAFYEQWLKNTEFEREKHLWSQFRTNIVEKVEQEDVSAIS</sequence>
<evidence type="ECO:0000313" key="1">
    <source>
        <dbReference type="EMBL" id="KFM62480.1"/>
    </source>
</evidence>
<evidence type="ECO:0000313" key="2">
    <source>
        <dbReference type="Proteomes" id="UP000054359"/>
    </source>
</evidence>
<accession>A0A087TBJ1</accession>
<dbReference type="EMBL" id="KK114454">
    <property type="protein sequence ID" value="KFM62480.1"/>
    <property type="molecule type" value="Genomic_DNA"/>
</dbReference>
<protein>
    <submittedName>
        <fullName evidence="1">Pentatricopeptide repeat-containing protein 1</fullName>
    </submittedName>
</protein>
<reference evidence="1 2" key="1">
    <citation type="submission" date="2013-11" db="EMBL/GenBank/DDBJ databases">
        <title>Genome sequencing of Stegodyphus mimosarum.</title>
        <authorList>
            <person name="Bechsgaard J."/>
        </authorList>
    </citation>
    <scope>NUCLEOTIDE SEQUENCE [LARGE SCALE GENOMIC DNA]</scope>
</reference>
<gene>
    <name evidence="1" type="ORF">X975_26732</name>
</gene>
<feature type="non-terminal residue" evidence="1">
    <location>
        <position position="127"/>
    </location>
</feature>
<dbReference type="AlphaFoldDB" id="A0A087TBJ1"/>
<dbReference type="Proteomes" id="UP000054359">
    <property type="component" value="Unassembled WGS sequence"/>
</dbReference>
<keyword evidence="2" id="KW-1185">Reference proteome</keyword>
<dbReference type="OrthoDB" id="185373at2759"/>
<organism evidence="1 2">
    <name type="scientific">Stegodyphus mimosarum</name>
    <name type="common">African social velvet spider</name>
    <dbReference type="NCBI Taxonomy" id="407821"/>
    <lineage>
        <taxon>Eukaryota</taxon>
        <taxon>Metazoa</taxon>
        <taxon>Ecdysozoa</taxon>
        <taxon>Arthropoda</taxon>
        <taxon>Chelicerata</taxon>
        <taxon>Arachnida</taxon>
        <taxon>Araneae</taxon>
        <taxon>Araneomorphae</taxon>
        <taxon>Entelegynae</taxon>
        <taxon>Eresoidea</taxon>
        <taxon>Eresidae</taxon>
        <taxon>Stegodyphus</taxon>
    </lineage>
</organism>
<name>A0A087TBJ1_STEMI</name>
<dbReference type="OMA" id="NGCHTIN"/>
<dbReference type="STRING" id="407821.A0A087TBJ1"/>